<dbReference type="PANTHER" id="PTHR21666:SF270">
    <property type="entry name" value="MUREIN HYDROLASE ACTIVATOR ENVC"/>
    <property type="match status" value="1"/>
</dbReference>
<protein>
    <submittedName>
        <fullName evidence="3">M23 family metallopeptidase</fullName>
    </submittedName>
</protein>
<dbReference type="SUPFAM" id="SSF51261">
    <property type="entry name" value="Duplicated hybrid motif"/>
    <property type="match status" value="1"/>
</dbReference>
<proteinExistence type="predicted"/>
<sequence>MTKEFPEVQQFVETDEMREIKEGEKEPIDGERTAAALSNPSADRLFEGRFDLPLEGRITTEFGQQRYRNGEYYYTHTGIDLGARQGREVAAPNSGVVVLAEKLDVGGNVIIIDHGFHIFSYYMHLSEFKVEVGDSVAKGDVIGLVGSTGYSTGPHLHYALSVDDYPIDPYFFNDQDPMELFS</sequence>
<accession>A0A926DEL3</accession>
<reference evidence="3" key="1">
    <citation type="submission" date="2020-08" db="EMBL/GenBank/DDBJ databases">
        <title>Genome public.</title>
        <authorList>
            <person name="Liu C."/>
            <person name="Sun Q."/>
        </authorList>
    </citation>
    <scope>NUCLEOTIDE SEQUENCE</scope>
    <source>
        <strain evidence="3">BX7</strain>
    </source>
</reference>
<dbReference type="EMBL" id="JACRSP010000003">
    <property type="protein sequence ID" value="MBC8536698.1"/>
    <property type="molecule type" value="Genomic_DNA"/>
</dbReference>
<keyword evidence="4" id="KW-1185">Reference proteome</keyword>
<dbReference type="GO" id="GO:0004222">
    <property type="term" value="F:metalloendopeptidase activity"/>
    <property type="evidence" value="ECO:0007669"/>
    <property type="project" value="TreeGrafter"/>
</dbReference>
<feature type="compositionally biased region" description="Basic and acidic residues" evidence="1">
    <location>
        <begin position="15"/>
        <end position="30"/>
    </location>
</feature>
<dbReference type="CDD" id="cd12797">
    <property type="entry name" value="M23_peptidase"/>
    <property type="match status" value="1"/>
</dbReference>
<dbReference type="Pfam" id="PF01551">
    <property type="entry name" value="Peptidase_M23"/>
    <property type="match status" value="1"/>
</dbReference>
<dbReference type="AlphaFoldDB" id="A0A926DEL3"/>
<feature type="region of interest" description="Disordered" evidence="1">
    <location>
        <begin position="1"/>
        <end position="30"/>
    </location>
</feature>
<evidence type="ECO:0000259" key="2">
    <source>
        <dbReference type="Pfam" id="PF01551"/>
    </source>
</evidence>
<dbReference type="Proteomes" id="UP000620366">
    <property type="component" value="Unassembled WGS sequence"/>
</dbReference>
<dbReference type="InterPro" id="IPR050570">
    <property type="entry name" value="Cell_wall_metabolism_enzyme"/>
</dbReference>
<name>A0A926DEL3_9FIRM</name>
<evidence type="ECO:0000313" key="3">
    <source>
        <dbReference type="EMBL" id="MBC8536698.1"/>
    </source>
</evidence>
<feature type="domain" description="M23ase beta-sheet core" evidence="2">
    <location>
        <begin position="75"/>
        <end position="169"/>
    </location>
</feature>
<organism evidence="3 4">
    <name type="scientific">Feifania hominis</name>
    <dbReference type="NCBI Taxonomy" id="2763660"/>
    <lineage>
        <taxon>Bacteria</taxon>
        <taxon>Bacillati</taxon>
        <taxon>Bacillota</taxon>
        <taxon>Clostridia</taxon>
        <taxon>Eubacteriales</taxon>
        <taxon>Feifaniaceae</taxon>
        <taxon>Feifania</taxon>
    </lineage>
</organism>
<comment type="caution">
    <text evidence="3">The sequence shown here is derived from an EMBL/GenBank/DDBJ whole genome shotgun (WGS) entry which is preliminary data.</text>
</comment>
<evidence type="ECO:0000313" key="4">
    <source>
        <dbReference type="Proteomes" id="UP000620366"/>
    </source>
</evidence>
<evidence type="ECO:0000256" key="1">
    <source>
        <dbReference type="SAM" id="MobiDB-lite"/>
    </source>
</evidence>
<dbReference type="Gene3D" id="2.70.70.10">
    <property type="entry name" value="Glucose Permease (Domain IIA)"/>
    <property type="match status" value="1"/>
</dbReference>
<gene>
    <name evidence="3" type="ORF">H8695_08375</name>
</gene>
<dbReference type="InterPro" id="IPR011055">
    <property type="entry name" value="Dup_hybrid_motif"/>
</dbReference>
<dbReference type="PANTHER" id="PTHR21666">
    <property type="entry name" value="PEPTIDASE-RELATED"/>
    <property type="match status" value="1"/>
</dbReference>
<dbReference type="InterPro" id="IPR016047">
    <property type="entry name" value="M23ase_b-sheet_dom"/>
</dbReference>